<dbReference type="Gene3D" id="1.20.1720.10">
    <property type="entry name" value="Multidrug resistance protein D"/>
    <property type="match status" value="1"/>
</dbReference>
<protein>
    <submittedName>
        <fullName evidence="8">MFS general substrate transporter</fullName>
    </submittedName>
</protein>
<dbReference type="Pfam" id="PF07690">
    <property type="entry name" value="MFS_1"/>
    <property type="match status" value="1"/>
</dbReference>
<dbReference type="STRING" id="1314776.A0A166H9A7"/>
<dbReference type="PANTHER" id="PTHR23501:SF189">
    <property type="entry name" value="DRUG TRANSPORTER, PUTATIVE (AFU_ORTHOLOGUE AFUA_4G03920)-RELATED"/>
    <property type="match status" value="1"/>
</dbReference>
<dbReference type="Gene3D" id="1.20.1250.20">
    <property type="entry name" value="MFS general substrate transporter like domains"/>
    <property type="match status" value="1"/>
</dbReference>
<dbReference type="PANTHER" id="PTHR23501">
    <property type="entry name" value="MAJOR FACILITATOR SUPERFAMILY"/>
    <property type="match status" value="1"/>
</dbReference>
<keyword evidence="3 6" id="KW-1133">Transmembrane helix</keyword>
<feature type="transmembrane region" description="Helical" evidence="6">
    <location>
        <begin position="301"/>
        <end position="322"/>
    </location>
</feature>
<dbReference type="PRINTS" id="PR01036">
    <property type="entry name" value="TCRTETB"/>
</dbReference>
<feature type="domain" description="Major facilitator superfamily (MFS) profile" evidence="7">
    <location>
        <begin position="76"/>
        <end position="565"/>
    </location>
</feature>
<feature type="transmembrane region" description="Helical" evidence="6">
    <location>
        <begin position="409"/>
        <end position="428"/>
    </location>
</feature>
<dbReference type="InterPro" id="IPR036259">
    <property type="entry name" value="MFS_trans_sf"/>
</dbReference>
<keyword evidence="2 6" id="KW-0812">Transmembrane</keyword>
<evidence type="ECO:0000259" key="7">
    <source>
        <dbReference type="PROSITE" id="PS50850"/>
    </source>
</evidence>
<keyword evidence="4 6" id="KW-0472">Membrane</keyword>
<evidence type="ECO:0000256" key="3">
    <source>
        <dbReference type="ARBA" id="ARBA00022989"/>
    </source>
</evidence>
<dbReference type="SUPFAM" id="SSF103473">
    <property type="entry name" value="MFS general substrate transporter"/>
    <property type="match status" value="1"/>
</dbReference>
<reference evidence="8 9" key="1">
    <citation type="journal article" date="2016" name="Mol. Biol. Evol.">
        <title>Comparative Genomics of Early-Diverging Mushroom-Forming Fungi Provides Insights into the Origins of Lignocellulose Decay Capabilities.</title>
        <authorList>
            <person name="Nagy L.G."/>
            <person name="Riley R."/>
            <person name="Tritt A."/>
            <person name="Adam C."/>
            <person name="Daum C."/>
            <person name="Floudas D."/>
            <person name="Sun H."/>
            <person name="Yadav J.S."/>
            <person name="Pangilinan J."/>
            <person name="Larsson K.H."/>
            <person name="Matsuura K."/>
            <person name="Barry K."/>
            <person name="Labutti K."/>
            <person name="Kuo R."/>
            <person name="Ohm R.A."/>
            <person name="Bhattacharya S.S."/>
            <person name="Shirouzu T."/>
            <person name="Yoshinaga Y."/>
            <person name="Martin F.M."/>
            <person name="Grigoriev I.V."/>
            <person name="Hibbett D.S."/>
        </authorList>
    </citation>
    <scope>NUCLEOTIDE SEQUENCE [LARGE SCALE GENOMIC DNA]</scope>
    <source>
        <strain evidence="8 9">HHB10207 ss-3</strain>
    </source>
</reference>
<feature type="transmembrane region" description="Helical" evidence="6">
    <location>
        <begin position="377"/>
        <end position="397"/>
    </location>
</feature>
<proteinExistence type="predicted"/>
<dbReference type="CDD" id="cd17502">
    <property type="entry name" value="MFS_Azr1_MDR_like"/>
    <property type="match status" value="1"/>
</dbReference>
<organism evidence="8 9">
    <name type="scientific">Sistotremastrum suecicum HHB10207 ss-3</name>
    <dbReference type="NCBI Taxonomy" id="1314776"/>
    <lineage>
        <taxon>Eukaryota</taxon>
        <taxon>Fungi</taxon>
        <taxon>Dikarya</taxon>
        <taxon>Basidiomycota</taxon>
        <taxon>Agaricomycotina</taxon>
        <taxon>Agaricomycetes</taxon>
        <taxon>Sistotremastrales</taxon>
        <taxon>Sistotremastraceae</taxon>
        <taxon>Sistotremastrum</taxon>
    </lineage>
</organism>
<dbReference type="AlphaFoldDB" id="A0A166H9A7"/>
<dbReference type="InterPro" id="IPR011701">
    <property type="entry name" value="MFS"/>
</dbReference>
<accession>A0A166H9A7</accession>
<feature type="region of interest" description="Disordered" evidence="5">
    <location>
        <begin position="1"/>
        <end position="64"/>
    </location>
</feature>
<evidence type="ECO:0000313" key="9">
    <source>
        <dbReference type="Proteomes" id="UP000076798"/>
    </source>
</evidence>
<evidence type="ECO:0000256" key="6">
    <source>
        <dbReference type="SAM" id="Phobius"/>
    </source>
</evidence>
<name>A0A166H9A7_9AGAM</name>
<feature type="transmembrane region" description="Helical" evidence="6">
    <location>
        <begin position="146"/>
        <end position="164"/>
    </location>
</feature>
<evidence type="ECO:0000313" key="8">
    <source>
        <dbReference type="EMBL" id="KZT42469.1"/>
    </source>
</evidence>
<feature type="transmembrane region" description="Helical" evidence="6">
    <location>
        <begin position="434"/>
        <end position="454"/>
    </location>
</feature>
<dbReference type="EMBL" id="KV428013">
    <property type="protein sequence ID" value="KZT42469.1"/>
    <property type="molecule type" value="Genomic_DNA"/>
</dbReference>
<dbReference type="OrthoDB" id="10021397at2759"/>
<feature type="transmembrane region" description="Helical" evidence="6">
    <location>
        <begin position="204"/>
        <end position="224"/>
    </location>
</feature>
<dbReference type="GO" id="GO:0005886">
    <property type="term" value="C:plasma membrane"/>
    <property type="evidence" value="ECO:0007669"/>
    <property type="project" value="TreeGrafter"/>
</dbReference>
<feature type="transmembrane region" description="Helical" evidence="6">
    <location>
        <begin position="170"/>
        <end position="192"/>
    </location>
</feature>
<feature type="transmembrane region" description="Helical" evidence="6">
    <location>
        <begin position="270"/>
        <end position="289"/>
    </location>
</feature>
<comment type="subcellular location">
    <subcellularLocation>
        <location evidence="1">Membrane</location>
        <topology evidence="1">Multi-pass membrane protein</topology>
    </subcellularLocation>
</comment>
<feature type="compositionally biased region" description="Low complexity" evidence="5">
    <location>
        <begin position="45"/>
        <end position="56"/>
    </location>
</feature>
<feature type="transmembrane region" description="Helical" evidence="6">
    <location>
        <begin position="236"/>
        <end position="258"/>
    </location>
</feature>
<dbReference type="InterPro" id="IPR020846">
    <property type="entry name" value="MFS_dom"/>
</dbReference>
<evidence type="ECO:0000256" key="4">
    <source>
        <dbReference type="ARBA" id="ARBA00023136"/>
    </source>
</evidence>
<evidence type="ECO:0000256" key="5">
    <source>
        <dbReference type="SAM" id="MobiDB-lite"/>
    </source>
</evidence>
<feature type="transmembrane region" description="Helical" evidence="6">
    <location>
        <begin position="542"/>
        <end position="561"/>
    </location>
</feature>
<feature type="transmembrane region" description="Helical" evidence="6">
    <location>
        <begin position="334"/>
        <end position="357"/>
    </location>
</feature>
<dbReference type="GO" id="GO:0022857">
    <property type="term" value="F:transmembrane transporter activity"/>
    <property type="evidence" value="ECO:0007669"/>
    <property type="project" value="InterPro"/>
</dbReference>
<keyword evidence="9" id="KW-1185">Reference proteome</keyword>
<sequence>MAPSQNAGADDLEMNALHPESLGPSDKALQDQDHAHSAALDEDSGGSMISPTSSSPEKAERTDGKHEVLLEDQTNLLPAKQIIIVFLGLSIAIFVSLLDQTVVSTALPQAMLSMPVVPQLGLGQHISTVFQPVYGRFSDIFGRKQLLCSTLTLFGIGSIAAALSRTIVQLIVFRAITGIGGGGIVTLSQIIIGDVVSLKDRGKYQGILGGMVAIANGVGPLIGGGVTSHTTWRWCFWINSILAGAALISCFLLLPLKGVHEEMLPKLRKIDYAGTVMILLSCLAILLPLSWGGSSFNWQSAAVIVSLILGCFFVGVLLLVEAKYATLPNIPLSMFRITTVTGVLIANFASGIAYFSALYFMPQYFQIVKGVTPIRSGILLLPLIVPQTICSFIAGFIASKTGEYKYQILNGYGIWTIGLGLLCTLNVTTSEAKIVVFLLLAGIGTGQTLQTTLVAAQASLPRKDMAVVTGLRNFVRLLGGAIALAVCQSIVNNTVSVHLKGQGFSSAMIRQITANPTEGVASASGDAKAIIQSAFALGVRNVFLFCAPCTGLAFFAVFFLIKRHNLQRDDDAELKARGKEWIRRRMGKTVSRTEGVSGSSTQ</sequence>
<dbReference type="Proteomes" id="UP000076798">
    <property type="component" value="Unassembled WGS sequence"/>
</dbReference>
<evidence type="ECO:0000256" key="2">
    <source>
        <dbReference type="ARBA" id="ARBA00022692"/>
    </source>
</evidence>
<dbReference type="PROSITE" id="PS50850">
    <property type="entry name" value="MFS"/>
    <property type="match status" value="1"/>
</dbReference>
<evidence type="ECO:0000256" key="1">
    <source>
        <dbReference type="ARBA" id="ARBA00004141"/>
    </source>
</evidence>
<feature type="transmembrane region" description="Helical" evidence="6">
    <location>
        <begin position="79"/>
        <end position="98"/>
    </location>
</feature>
<gene>
    <name evidence="8" type="ORF">SISSUDRAFT_1058556</name>
</gene>